<dbReference type="InterPro" id="IPR000883">
    <property type="entry name" value="Cyt_C_Oxase_1"/>
</dbReference>
<dbReference type="Proteomes" id="UP000315471">
    <property type="component" value="Unassembled WGS sequence"/>
</dbReference>
<keyword evidence="1" id="KW-1133">Transmembrane helix</keyword>
<evidence type="ECO:0000256" key="1">
    <source>
        <dbReference type="SAM" id="Phobius"/>
    </source>
</evidence>
<evidence type="ECO:0008006" key="4">
    <source>
        <dbReference type="Google" id="ProtNLM"/>
    </source>
</evidence>
<dbReference type="InterPro" id="IPR036927">
    <property type="entry name" value="Cyt_c_oxase-like_su1_sf"/>
</dbReference>
<keyword evidence="1" id="KW-0472">Membrane</keyword>
<feature type="transmembrane region" description="Helical" evidence="1">
    <location>
        <begin position="112"/>
        <end position="135"/>
    </location>
</feature>
<feature type="transmembrane region" description="Helical" evidence="1">
    <location>
        <begin position="50"/>
        <end position="68"/>
    </location>
</feature>
<organism evidence="2 3">
    <name type="scientific">Novipirellula aureliae</name>
    <dbReference type="NCBI Taxonomy" id="2527966"/>
    <lineage>
        <taxon>Bacteria</taxon>
        <taxon>Pseudomonadati</taxon>
        <taxon>Planctomycetota</taxon>
        <taxon>Planctomycetia</taxon>
        <taxon>Pirellulales</taxon>
        <taxon>Pirellulaceae</taxon>
        <taxon>Novipirellula</taxon>
    </lineage>
</organism>
<dbReference type="AlphaFoldDB" id="A0A5C6DYW6"/>
<evidence type="ECO:0000313" key="3">
    <source>
        <dbReference type="Proteomes" id="UP000315471"/>
    </source>
</evidence>
<sequence>MLWYGSAVFRLLLGSLLALIASIKLHTPGFLSDSAWLTFGRIRPAHLNTMIYGWASMSGIGTMLWLFARLCKTKLAWREGLFLMALYWNLLVALGTFEILRGNSTNVEWMEFPAWAAGPIALAFLVIFVAAWKMLAARKTKHLDISLWNLFGSTMWFPFLYLGATILIQTPASTGIAKVATNWWFAHNVLGLWLTPIGLASAYYFIPKVIGRPIHSYHFSILGFWTVAILYNWAGTHHLIGGPLPVWVVTVGVVGSLMMFIPVIADRSTRTNKNMAPSRM</sequence>
<feature type="transmembrane region" description="Helical" evidence="1">
    <location>
        <begin position="80"/>
        <end position="100"/>
    </location>
</feature>
<feature type="transmembrane region" description="Helical" evidence="1">
    <location>
        <begin position="217"/>
        <end position="234"/>
    </location>
</feature>
<comment type="caution">
    <text evidence="2">The sequence shown here is derived from an EMBL/GenBank/DDBJ whole genome shotgun (WGS) entry which is preliminary data.</text>
</comment>
<name>A0A5C6DYW6_9BACT</name>
<dbReference type="EMBL" id="SJPY01000005">
    <property type="protein sequence ID" value="TWU40099.1"/>
    <property type="molecule type" value="Genomic_DNA"/>
</dbReference>
<dbReference type="OrthoDB" id="9805440at2"/>
<dbReference type="GO" id="GO:0009060">
    <property type="term" value="P:aerobic respiration"/>
    <property type="evidence" value="ECO:0007669"/>
    <property type="project" value="InterPro"/>
</dbReference>
<evidence type="ECO:0000313" key="2">
    <source>
        <dbReference type="EMBL" id="TWU40099.1"/>
    </source>
</evidence>
<keyword evidence="3" id="KW-1185">Reference proteome</keyword>
<feature type="transmembrane region" description="Helical" evidence="1">
    <location>
        <begin position="147"/>
        <end position="168"/>
    </location>
</feature>
<dbReference type="SUPFAM" id="SSF81442">
    <property type="entry name" value="Cytochrome c oxidase subunit I-like"/>
    <property type="match status" value="1"/>
</dbReference>
<feature type="transmembrane region" description="Helical" evidence="1">
    <location>
        <begin position="246"/>
        <end position="265"/>
    </location>
</feature>
<accession>A0A5C6DYW6</accession>
<dbReference type="Gene3D" id="1.20.210.10">
    <property type="entry name" value="Cytochrome c oxidase-like, subunit I domain"/>
    <property type="match status" value="1"/>
</dbReference>
<dbReference type="GO" id="GO:0016020">
    <property type="term" value="C:membrane"/>
    <property type="evidence" value="ECO:0007669"/>
    <property type="project" value="InterPro"/>
</dbReference>
<dbReference type="RefSeq" id="WP_146600721.1">
    <property type="nucleotide sequence ID" value="NZ_SJPY01000005.1"/>
</dbReference>
<feature type="transmembrane region" description="Helical" evidence="1">
    <location>
        <begin position="183"/>
        <end position="205"/>
    </location>
</feature>
<proteinExistence type="predicted"/>
<reference evidence="2 3" key="1">
    <citation type="submission" date="2019-02" db="EMBL/GenBank/DDBJ databases">
        <title>Deep-cultivation of Planctomycetes and their phenomic and genomic characterization uncovers novel biology.</title>
        <authorList>
            <person name="Wiegand S."/>
            <person name="Jogler M."/>
            <person name="Boedeker C."/>
            <person name="Pinto D."/>
            <person name="Vollmers J."/>
            <person name="Rivas-Marin E."/>
            <person name="Kohn T."/>
            <person name="Peeters S.H."/>
            <person name="Heuer A."/>
            <person name="Rast P."/>
            <person name="Oberbeckmann S."/>
            <person name="Bunk B."/>
            <person name="Jeske O."/>
            <person name="Meyerdierks A."/>
            <person name="Storesund J.E."/>
            <person name="Kallscheuer N."/>
            <person name="Luecker S."/>
            <person name="Lage O.M."/>
            <person name="Pohl T."/>
            <person name="Merkel B.J."/>
            <person name="Hornburger P."/>
            <person name="Mueller R.-W."/>
            <person name="Bruemmer F."/>
            <person name="Labrenz M."/>
            <person name="Spormann A.M."/>
            <person name="Op Den Camp H."/>
            <person name="Overmann J."/>
            <person name="Amann R."/>
            <person name="Jetten M.S.M."/>
            <person name="Mascher T."/>
            <person name="Medema M.H."/>
            <person name="Devos D.P."/>
            <person name="Kaster A.-K."/>
            <person name="Ovreas L."/>
            <person name="Rohde M."/>
            <person name="Galperin M.Y."/>
            <person name="Jogler C."/>
        </authorList>
    </citation>
    <scope>NUCLEOTIDE SEQUENCE [LARGE SCALE GENOMIC DNA]</scope>
    <source>
        <strain evidence="2 3">Q31b</strain>
    </source>
</reference>
<dbReference type="GO" id="GO:0020037">
    <property type="term" value="F:heme binding"/>
    <property type="evidence" value="ECO:0007669"/>
    <property type="project" value="InterPro"/>
</dbReference>
<dbReference type="Pfam" id="PF00115">
    <property type="entry name" value="COX1"/>
    <property type="match status" value="1"/>
</dbReference>
<dbReference type="GO" id="GO:0004129">
    <property type="term" value="F:cytochrome-c oxidase activity"/>
    <property type="evidence" value="ECO:0007669"/>
    <property type="project" value="InterPro"/>
</dbReference>
<protein>
    <recommendedName>
        <fullName evidence="4">Cytochrome oxidase subunit I profile domain-containing protein</fullName>
    </recommendedName>
</protein>
<keyword evidence="1" id="KW-0812">Transmembrane</keyword>
<gene>
    <name evidence="2" type="ORF">Q31b_34430</name>
</gene>